<protein>
    <submittedName>
        <fullName evidence="2">Uncharacterized protein</fullName>
    </submittedName>
</protein>
<keyword evidence="3" id="KW-1185">Reference proteome</keyword>
<feature type="transmembrane region" description="Helical" evidence="1">
    <location>
        <begin position="6"/>
        <end position="25"/>
    </location>
</feature>
<organism evidence="2 3">
    <name type="scientific">Alicyclobacillus mengziensis</name>
    <dbReference type="NCBI Taxonomy" id="2931921"/>
    <lineage>
        <taxon>Bacteria</taxon>
        <taxon>Bacillati</taxon>
        <taxon>Bacillota</taxon>
        <taxon>Bacilli</taxon>
        <taxon>Bacillales</taxon>
        <taxon>Alicyclobacillaceae</taxon>
        <taxon>Alicyclobacillus</taxon>
    </lineage>
</organism>
<evidence type="ECO:0000256" key="1">
    <source>
        <dbReference type="SAM" id="Phobius"/>
    </source>
</evidence>
<feature type="transmembrane region" description="Helical" evidence="1">
    <location>
        <begin position="37"/>
        <end position="58"/>
    </location>
</feature>
<keyword evidence="1" id="KW-1133">Transmembrane helix</keyword>
<keyword evidence="1" id="KW-0472">Membrane</keyword>
<name>A0A9X7W441_9BACL</name>
<feature type="transmembrane region" description="Helical" evidence="1">
    <location>
        <begin position="64"/>
        <end position="82"/>
    </location>
</feature>
<dbReference type="AlphaFoldDB" id="A0A9X7W441"/>
<dbReference type="RefSeq" id="WP_206658417.1">
    <property type="nucleotide sequence ID" value="NZ_CP071182.1"/>
</dbReference>
<evidence type="ECO:0000313" key="2">
    <source>
        <dbReference type="EMBL" id="QSO49103.1"/>
    </source>
</evidence>
<feature type="transmembrane region" description="Helical" evidence="1">
    <location>
        <begin position="94"/>
        <end position="113"/>
    </location>
</feature>
<dbReference type="KEGG" id="afx:JZ786_09325"/>
<evidence type="ECO:0000313" key="3">
    <source>
        <dbReference type="Proteomes" id="UP000663505"/>
    </source>
</evidence>
<dbReference type="EMBL" id="CP071182">
    <property type="protein sequence ID" value="QSO49103.1"/>
    <property type="molecule type" value="Genomic_DNA"/>
</dbReference>
<sequence>MVAVHALIGLLTLVVAALLLIWNGIRLSSASTTRKSFYRVLVGLLDLQVLLGIIAFIIHPKGGIWLLHPILMIAAVAIAHVFTKDTRSPRQQLTGYVSVLVLLVLGIWLGYVLP</sequence>
<gene>
    <name evidence="2" type="ORF">JZ786_09325</name>
</gene>
<keyword evidence="1" id="KW-0812">Transmembrane</keyword>
<accession>A0A9X7W441</accession>
<dbReference type="Proteomes" id="UP000663505">
    <property type="component" value="Chromosome"/>
</dbReference>
<proteinExistence type="predicted"/>
<reference evidence="2 3" key="1">
    <citation type="submission" date="2021-02" db="EMBL/GenBank/DDBJ databases">
        <title>Alicyclobacillus curvatus sp. nov. and Alicyclobacillus mengziensis sp. nov., two acidophilic bacteria isolated from acid mine drainage.</title>
        <authorList>
            <person name="Huang Y."/>
        </authorList>
    </citation>
    <scope>NUCLEOTIDE SEQUENCE [LARGE SCALE GENOMIC DNA]</scope>
    <source>
        <strain evidence="2 3">S30H14</strain>
    </source>
</reference>